<evidence type="ECO:0000313" key="11">
    <source>
        <dbReference type="Proteomes" id="UP000193685"/>
    </source>
</evidence>
<protein>
    <recommendedName>
        <fullName evidence="1">Histone H1</fullName>
    </recommendedName>
</protein>
<comment type="caution">
    <text evidence="10">The sequence shown here is derived from an EMBL/GenBank/DDBJ whole genome shotgun (WGS) entry which is preliminary data.</text>
</comment>
<dbReference type="CDD" id="cd15502">
    <property type="entry name" value="PHD_Phf1p_Phf2p_like"/>
    <property type="match status" value="1"/>
</dbReference>
<dbReference type="Pfam" id="PF00628">
    <property type="entry name" value="PHD"/>
    <property type="match status" value="1"/>
</dbReference>
<keyword evidence="4 7" id="KW-0863">Zinc-finger</keyword>
<dbReference type="Pfam" id="PF00538">
    <property type="entry name" value="Linker_histone"/>
    <property type="match status" value="1"/>
</dbReference>
<feature type="compositionally biased region" description="Polar residues" evidence="8">
    <location>
        <begin position="79"/>
        <end position="93"/>
    </location>
</feature>
<reference evidence="10 11" key="1">
    <citation type="submission" date="2016-07" db="EMBL/GenBank/DDBJ databases">
        <title>Pervasive Adenine N6-methylation of Active Genes in Fungi.</title>
        <authorList>
            <consortium name="DOE Joint Genome Institute"/>
            <person name="Mondo S.J."/>
            <person name="Dannebaum R.O."/>
            <person name="Kuo R.C."/>
            <person name="Labutti K."/>
            <person name="Haridas S."/>
            <person name="Kuo A."/>
            <person name="Salamov A."/>
            <person name="Ahrendt S.R."/>
            <person name="Lipzen A."/>
            <person name="Sullivan W."/>
            <person name="Andreopoulos W.B."/>
            <person name="Clum A."/>
            <person name="Lindquist E."/>
            <person name="Daum C."/>
            <person name="Ramamoorthy G.K."/>
            <person name="Gryganskyi A."/>
            <person name="Culley D."/>
            <person name="Magnuson J.K."/>
            <person name="James T.Y."/>
            <person name="O'Malley M.A."/>
            <person name="Stajich J.E."/>
            <person name="Spatafora J.W."/>
            <person name="Visel A."/>
            <person name="Grigoriev I.V."/>
        </authorList>
    </citation>
    <scope>NUCLEOTIDE SEQUENCE [LARGE SCALE GENOMIC DNA]</scope>
    <source>
        <strain evidence="10 11">12-1054</strain>
    </source>
</reference>
<feature type="domain" description="PHD-type" evidence="9">
    <location>
        <begin position="339"/>
        <end position="395"/>
    </location>
</feature>
<keyword evidence="6" id="KW-0010">Activator</keyword>
<evidence type="ECO:0000256" key="2">
    <source>
        <dbReference type="ARBA" id="ARBA00022553"/>
    </source>
</evidence>
<dbReference type="PROSITE" id="PS50016">
    <property type="entry name" value="ZF_PHD_2"/>
    <property type="match status" value="1"/>
</dbReference>
<evidence type="ECO:0000256" key="8">
    <source>
        <dbReference type="SAM" id="MobiDB-lite"/>
    </source>
</evidence>
<dbReference type="RefSeq" id="XP_040725960.1">
    <property type="nucleotide sequence ID" value="XM_040870465.1"/>
</dbReference>
<dbReference type="EMBL" id="MCFI01000007">
    <property type="protein sequence ID" value="ORY83665.1"/>
    <property type="molecule type" value="Genomic_DNA"/>
</dbReference>
<name>A0A1Y2FLL8_PROLT</name>
<dbReference type="InterPro" id="IPR019786">
    <property type="entry name" value="Zinc_finger_PHD-type_CS"/>
</dbReference>
<evidence type="ECO:0000256" key="3">
    <source>
        <dbReference type="ARBA" id="ARBA00022723"/>
    </source>
</evidence>
<feature type="compositionally biased region" description="Low complexity" evidence="8">
    <location>
        <begin position="25"/>
        <end position="36"/>
    </location>
</feature>
<dbReference type="GO" id="GO:0000786">
    <property type="term" value="C:nucleosome"/>
    <property type="evidence" value="ECO:0007669"/>
    <property type="project" value="InterPro"/>
</dbReference>
<dbReference type="OrthoDB" id="5863171at2759"/>
<dbReference type="InterPro" id="IPR011011">
    <property type="entry name" value="Znf_FYVE_PHD"/>
</dbReference>
<accession>A0A1Y2FLL8</accession>
<dbReference type="OMA" id="DHTPRRC"/>
<evidence type="ECO:0000256" key="5">
    <source>
        <dbReference type="ARBA" id="ARBA00022833"/>
    </source>
</evidence>
<evidence type="ECO:0000256" key="6">
    <source>
        <dbReference type="ARBA" id="ARBA00023159"/>
    </source>
</evidence>
<dbReference type="GO" id="GO:0008270">
    <property type="term" value="F:zinc ion binding"/>
    <property type="evidence" value="ECO:0007669"/>
    <property type="project" value="UniProtKB-KW"/>
</dbReference>
<evidence type="ECO:0000313" key="10">
    <source>
        <dbReference type="EMBL" id="ORY83665.1"/>
    </source>
</evidence>
<dbReference type="SMART" id="SM00249">
    <property type="entry name" value="PHD"/>
    <property type="match status" value="1"/>
</dbReference>
<dbReference type="Gene3D" id="1.10.10.10">
    <property type="entry name" value="Winged helix-like DNA-binding domain superfamily/Winged helix DNA-binding domain"/>
    <property type="match status" value="1"/>
</dbReference>
<dbReference type="PROSITE" id="PS01359">
    <property type="entry name" value="ZF_PHD_1"/>
    <property type="match status" value="1"/>
</dbReference>
<dbReference type="GO" id="GO:0003677">
    <property type="term" value="F:DNA binding"/>
    <property type="evidence" value="ECO:0007669"/>
    <property type="project" value="InterPro"/>
</dbReference>
<feature type="region of interest" description="Disordered" evidence="8">
    <location>
        <begin position="1"/>
        <end position="55"/>
    </location>
</feature>
<feature type="compositionally biased region" description="Low complexity" evidence="8">
    <location>
        <begin position="252"/>
        <end position="269"/>
    </location>
</feature>
<feature type="region of interest" description="Disordered" evidence="8">
    <location>
        <begin position="208"/>
        <end position="335"/>
    </location>
</feature>
<dbReference type="InterPro" id="IPR019787">
    <property type="entry name" value="Znf_PHD-finger"/>
</dbReference>
<evidence type="ECO:0000256" key="7">
    <source>
        <dbReference type="PROSITE-ProRule" id="PRU00146"/>
    </source>
</evidence>
<feature type="compositionally biased region" description="Polar residues" evidence="8">
    <location>
        <begin position="169"/>
        <end position="182"/>
    </location>
</feature>
<keyword evidence="5" id="KW-0862">Zinc</keyword>
<dbReference type="GeneID" id="63787064"/>
<keyword evidence="2" id="KW-0597">Phosphoprotein</keyword>
<dbReference type="InterPro" id="IPR036390">
    <property type="entry name" value="WH_DNA-bd_sf"/>
</dbReference>
<dbReference type="InterPro" id="IPR001965">
    <property type="entry name" value="Znf_PHD"/>
</dbReference>
<sequence>MSFSPYGDYAPRPPTEQAQHGRAESQSGQGSNQANSTANVAQSSDGSGYAQPFMGAGGGGSGGSYNNGSFSASMNLSGQAQAFRHQMQQSSLGHNPYGAPSGHLSSDRDTQYNAYFDPTVANPMSMQGYNTHIGSSNGSVSTANTALYGGLSLNSPHSASMHSNGAPPQLQSHRSGSVGSNSDQQQQQADAAKYAYLQMQAAKHYGYDQSQNHGSTQPQSQPQLQGQAQMRVKQSPAVSQPPQQPQIPTPIIPALAAARPASSSTPPAAKKQKVVAKRGSGFSRKTEVKDENDSDEEYNMEGMKTKSGRKVHKPSQFNPSKQTSGRRRGGPPKKPVLDSLFCKVCERGHSPKSNMIVFCDGCNEPYHQLCHLPVIDNLLVTLPDAEWFCSACDEKRGHKPLEMGSDGADLTEVQKKTYLASLPTSHLVDIILAAARDAPHLKLFAPETRNILEEIHAKQEQAIAEERVRLLGQQYGPGDEYVPPVSAEDEACNVPGQPPMEQIVIRAIQTLAATNGSTTRDIIDWVDRNYSMPDGSYKMLVAQQIANCVRKGRLEQVKVADQTGFKINQEYRATVKVGPAALPFPAATSGGRVATRHAGETGVTAFSNEAQMYPPGSGIQLPPESAAEDGFAMVETESPVFTHRHG</sequence>
<evidence type="ECO:0000256" key="4">
    <source>
        <dbReference type="ARBA" id="ARBA00022771"/>
    </source>
</evidence>
<organism evidence="10 11">
    <name type="scientific">Protomyces lactucae-debilis</name>
    <dbReference type="NCBI Taxonomy" id="2754530"/>
    <lineage>
        <taxon>Eukaryota</taxon>
        <taxon>Fungi</taxon>
        <taxon>Dikarya</taxon>
        <taxon>Ascomycota</taxon>
        <taxon>Taphrinomycotina</taxon>
        <taxon>Taphrinomycetes</taxon>
        <taxon>Taphrinales</taxon>
        <taxon>Protomycetaceae</taxon>
        <taxon>Protomyces</taxon>
    </lineage>
</organism>
<dbReference type="SUPFAM" id="SSF57903">
    <property type="entry name" value="FYVE/PHD zinc finger"/>
    <property type="match status" value="1"/>
</dbReference>
<dbReference type="Proteomes" id="UP000193685">
    <property type="component" value="Unassembled WGS sequence"/>
</dbReference>
<dbReference type="SMART" id="SM00526">
    <property type="entry name" value="H15"/>
    <property type="match status" value="1"/>
</dbReference>
<dbReference type="InterPro" id="IPR005818">
    <property type="entry name" value="Histone_H1/H5_H15"/>
</dbReference>
<keyword evidence="11" id="KW-1185">Reference proteome</keyword>
<feature type="compositionally biased region" description="Low complexity" evidence="8">
    <location>
        <begin position="214"/>
        <end position="241"/>
    </location>
</feature>
<feature type="compositionally biased region" description="Polar residues" evidence="8">
    <location>
        <begin position="37"/>
        <end position="46"/>
    </location>
</feature>
<gene>
    <name evidence="10" type="ORF">BCR37DRAFT_386701</name>
</gene>
<feature type="compositionally biased region" description="Pro residues" evidence="8">
    <location>
        <begin position="242"/>
        <end position="251"/>
    </location>
</feature>
<proteinExistence type="predicted"/>
<dbReference type="AlphaFoldDB" id="A0A1Y2FLL8"/>
<dbReference type="InterPro" id="IPR013083">
    <property type="entry name" value="Znf_RING/FYVE/PHD"/>
</dbReference>
<evidence type="ECO:0000256" key="1">
    <source>
        <dbReference type="ARBA" id="ARBA00020833"/>
    </source>
</evidence>
<keyword evidence="3" id="KW-0479">Metal-binding</keyword>
<feature type="region of interest" description="Disordered" evidence="8">
    <location>
        <begin position="79"/>
        <end position="110"/>
    </location>
</feature>
<dbReference type="STRING" id="56484.A0A1Y2FLL8"/>
<dbReference type="SUPFAM" id="SSF46785">
    <property type="entry name" value="Winged helix' DNA-binding domain"/>
    <property type="match status" value="1"/>
</dbReference>
<evidence type="ECO:0000259" key="9">
    <source>
        <dbReference type="PROSITE" id="PS50016"/>
    </source>
</evidence>
<dbReference type="Gene3D" id="3.30.40.10">
    <property type="entry name" value="Zinc/RING finger domain, C3HC4 (zinc finger)"/>
    <property type="match status" value="1"/>
</dbReference>
<dbReference type="GO" id="GO:0006334">
    <property type="term" value="P:nucleosome assembly"/>
    <property type="evidence" value="ECO:0007669"/>
    <property type="project" value="InterPro"/>
</dbReference>
<dbReference type="InterPro" id="IPR036388">
    <property type="entry name" value="WH-like_DNA-bd_sf"/>
</dbReference>
<feature type="region of interest" description="Disordered" evidence="8">
    <location>
        <begin position="155"/>
        <end position="190"/>
    </location>
</feature>